<proteinExistence type="predicted"/>
<dbReference type="InterPro" id="IPR018385">
    <property type="entry name" value="C4_dicarb_anaerob_car-like"/>
</dbReference>
<dbReference type="PANTHER" id="PTHR43652:SF6">
    <property type="entry name" value="ARGININE REPRESSOR"/>
    <property type="match status" value="1"/>
</dbReference>
<comment type="subcellular location">
    <subcellularLocation>
        <location evidence="1">Cell membrane</location>
        <topology evidence="1">Multi-pass membrane protein</topology>
    </subcellularLocation>
</comment>
<dbReference type="OrthoDB" id="9342495at2"/>
<evidence type="ECO:0000313" key="9">
    <source>
        <dbReference type="Proteomes" id="UP000244384"/>
    </source>
</evidence>
<gene>
    <name evidence="8" type="ORF">C3E78_09070</name>
</gene>
<evidence type="ECO:0000256" key="1">
    <source>
        <dbReference type="ARBA" id="ARBA00004651"/>
    </source>
</evidence>
<feature type="region of interest" description="Disordered" evidence="6">
    <location>
        <begin position="1"/>
        <end position="44"/>
    </location>
</feature>
<reference evidence="9" key="1">
    <citation type="submission" date="2018-01" db="EMBL/GenBank/DDBJ databases">
        <authorList>
            <person name="Li J."/>
        </authorList>
    </citation>
    <scope>NUCLEOTIDE SEQUENCE [LARGE SCALE GENOMIC DNA]</scope>
    <source>
        <strain evidence="9">592</strain>
    </source>
</reference>
<feature type="transmembrane region" description="Helical" evidence="7">
    <location>
        <begin position="194"/>
        <end position="211"/>
    </location>
</feature>
<dbReference type="RefSeq" id="WP_108577983.1">
    <property type="nucleotide sequence ID" value="NZ_CP026952.1"/>
</dbReference>
<feature type="transmembrane region" description="Helical" evidence="7">
    <location>
        <begin position="53"/>
        <end position="76"/>
    </location>
</feature>
<dbReference type="EMBL" id="CP026952">
    <property type="protein sequence ID" value="AWB92338.1"/>
    <property type="molecule type" value="Genomic_DNA"/>
</dbReference>
<keyword evidence="2" id="KW-1003">Cell membrane</keyword>
<feature type="transmembrane region" description="Helical" evidence="7">
    <location>
        <begin position="385"/>
        <end position="405"/>
    </location>
</feature>
<feature type="transmembrane region" description="Helical" evidence="7">
    <location>
        <begin position="314"/>
        <end position="335"/>
    </location>
</feature>
<evidence type="ECO:0000313" key="8">
    <source>
        <dbReference type="EMBL" id="AWB92338.1"/>
    </source>
</evidence>
<dbReference type="InterPro" id="IPR051679">
    <property type="entry name" value="DASS-Related_Transporters"/>
</dbReference>
<feature type="transmembrane region" description="Helical" evidence="7">
    <location>
        <begin position="168"/>
        <end position="188"/>
    </location>
</feature>
<dbReference type="AlphaFoldDB" id="A0A2S0WLW8"/>
<evidence type="ECO:0000256" key="4">
    <source>
        <dbReference type="ARBA" id="ARBA00022989"/>
    </source>
</evidence>
<accession>A0A2S0WLW8</accession>
<keyword evidence="5 7" id="KW-0472">Membrane</keyword>
<feature type="transmembrane region" description="Helical" evidence="7">
    <location>
        <begin position="508"/>
        <end position="529"/>
    </location>
</feature>
<feature type="transmembrane region" description="Helical" evidence="7">
    <location>
        <begin position="218"/>
        <end position="237"/>
    </location>
</feature>
<dbReference type="GO" id="GO:0005886">
    <property type="term" value="C:plasma membrane"/>
    <property type="evidence" value="ECO:0007669"/>
    <property type="project" value="UniProtKB-SubCell"/>
</dbReference>
<dbReference type="PANTHER" id="PTHR43652">
    <property type="entry name" value="BASIC AMINO ACID ANTIPORTER YFCC-RELATED"/>
    <property type="match status" value="1"/>
</dbReference>
<feature type="transmembrane region" description="Helical" evidence="7">
    <location>
        <begin position="452"/>
        <end position="468"/>
    </location>
</feature>
<dbReference type="KEGG" id="aez:C3E78_09070"/>
<evidence type="ECO:0000256" key="5">
    <source>
        <dbReference type="ARBA" id="ARBA00023136"/>
    </source>
</evidence>
<feature type="transmembrane region" description="Helical" evidence="7">
    <location>
        <begin position="480"/>
        <end position="501"/>
    </location>
</feature>
<protein>
    <submittedName>
        <fullName evidence="8">C4-dicarboxylate ABC transporter</fullName>
    </submittedName>
</protein>
<feature type="transmembrane region" description="Helical" evidence="7">
    <location>
        <begin position="425"/>
        <end position="445"/>
    </location>
</feature>
<feature type="transmembrane region" description="Helical" evidence="7">
    <location>
        <begin position="355"/>
        <end position="373"/>
    </location>
</feature>
<keyword evidence="3 7" id="KW-0812">Transmembrane</keyword>
<accession>A0A5F2EPI2</accession>
<keyword evidence="4 7" id="KW-1133">Transmembrane helix</keyword>
<evidence type="ECO:0000256" key="3">
    <source>
        <dbReference type="ARBA" id="ARBA00022692"/>
    </source>
</evidence>
<sequence>MAATHKRPSGTPDDDSPTAPADPAGAGGPADPGGGTDSTAEEGTGKTLRFPSAFTVLFGVTVAVWLLAFVIPTGSYKTEDGRPVPGSYERTDAGLSFIDRLMQLFLAPVNGLYGILNDKGFIGPNETGELYGAAGVFLFVLAIGIFITMAMATGAIDNGVARVAQRMSSRGAVLIAVLMVLFSIGGTVEGMAEETLGFYALVVPLMLALGYDRLVAAALIMVGAGIGTLASTVNPFATGVASGAADISIGDGIVERFIMYVVLVPIGVWWVLRYARKVKADPSASLVGPAEGDEETRAHGLRDVDPLTGREKTVLAVVGVTFVFMIFAIVPWAQIIDGPDAASYSWQLDWYFPELAALFLTMSIVVGLIGGLGEKRLTDTLVSGAGDFIGVGLIIVLARGVTAIMNNSEITDTILHSMENIVSDTSSGVFGAVMLLINLPLAFLVPSSSGHAALAMPILAPLADFAGVERAMVVTAYQSASGLVNLITPTSAVVMGGLALAKVRYDQYLRFVMPLVGILLVMSLIFVVIGSL</sequence>
<organism evidence="8 9">
    <name type="scientific">Aeromicrobium chenweiae</name>
    <dbReference type="NCBI Taxonomy" id="2079793"/>
    <lineage>
        <taxon>Bacteria</taxon>
        <taxon>Bacillati</taxon>
        <taxon>Actinomycetota</taxon>
        <taxon>Actinomycetes</taxon>
        <taxon>Propionibacteriales</taxon>
        <taxon>Nocardioidaceae</taxon>
        <taxon>Aeromicrobium</taxon>
    </lineage>
</organism>
<dbReference type="Proteomes" id="UP000244384">
    <property type="component" value="Chromosome"/>
</dbReference>
<feature type="transmembrane region" description="Helical" evidence="7">
    <location>
        <begin position="136"/>
        <end position="156"/>
    </location>
</feature>
<keyword evidence="9" id="KW-1185">Reference proteome</keyword>
<feature type="compositionally biased region" description="Gly residues" evidence="6">
    <location>
        <begin position="25"/>
        <end position="36"/>
    </location>
</feature>
<evidence type="ECO:0000256" key="2">
    <source>
        <dbReference type="ARBA" id="ARBA00022475"/>
    </source>
</evidence>
<name>A0A2S0WLW8_9ACTN</name>
<dbReference type="Pfam" id="PF03606">
    <property type="entry name" value="DcuC"/>
    <property type="match status" value="1"/>
</dbReference>
<evidence type="ECO:0000256" key="6">
    <source>
        <dbReference type="SAM" id="MobiDB-lite"/>
    </source>
</evidence>
<feature type="transmembrane region" description="Helical" evidence="7">
    <location>
        <begin position="257"/>
        <end position="275"/>
    </location>
</feature>
<evidence type="ECO:0000256" key="7">
    <source>
        <dbReference type="SAM" id="Phobius"/>
    </source>
</evidence>